<name>A0AA38J2J7_9CUCU</name>
<dbReference type="Proteomes" id="UP001168821">
    <property type="component" value="Unassembled WGS sequence"/>
</dbReference>
<dbReference type="EMBL" id="JALNTZ010000001">
    <property type="protein sequence ID" value="KAJ3666325.1"/>
    <property type="molecule type" value="Genomic_DNA"/>
</dbReference>
<proteinExistence type="predicted"/>
<accession>A0AA38J2J7</accession>
<evidence type="ECO:0000313" key="3">
    <source>
        <dbReference type="Proteomes" id="UP001168821"/>
    </source>
</evidence>
<feature type="domain" description="DUF4485" evidence="1">
    <location>
        <begin position="4"/>
        <end position="80"/>
    </location>
</feature>
<comment type="caution">
    <text evidence="2">The sequence shown here is derived from an EMBL/GenBank/DDBJ whole genome shotgun (WGS) entry which is preliminary data.</text>
</comment>
<gene>
    <name evidence="2" type="ORF">Zmor_001775</name>
</gene>
<dbReference type="Pfam" id="PF14846">
    <property type="entry name" value="DUF4485"/>
    <property type="match status" value="1"/>
</dbReference>
<dbReference type="InterPro" id="IPR027831">
    <property type="entry name" value="DUF4485"/>
</dbReference>
<dbReference type="AlphaFoldDB" id="A0AA38J2J7"/>
<sequence length="148" mass="17297">MADLNEQFHYNLMLAKALVQLMPAADRQHIRIWFDVLAELNENEEEMNIRNEYIWFILLMLQNNKIEDFFKELPPRKVLPLKKAIPQNIIDDVLIASDQNMSWLDTVTDEEKEQNLAKKKVAPEKFLSSQPLPKDGVICYFGAFSDQS</sequence>
<protein>
    <recommendedName>
        <fullName evidence="1">DUF4485 domain-containing protein</fullName>
    </recommendedName>
</protein>
<evidence type="ECO:0000313" key="2">
    <source>
        <dbReference type="EMBL" id="KAJ3666325.1"/>
    </source>
</evidence>
<reference evidence="2" key="1">
    <citation type="journal article" date="2023" name="G3 (Bethesda)">
        <title>Whole genome assemblies of Zophobas morio and Tenebrio molitor.</title>
        <authorList>
            <person name="Kaur S."/>
            <person name="Stinson S.A."/>
            <person name="diCenzo G.C."/>
        </authorList>
    </citation>
    <scope>NUCLEOTIDE SEQUENCE</scope>
    <source>
        <strain evidence="2">QUZm001</strain>
    </source>
</reference>
<evidence type="ECO:0000259" key="1">
    <source>
        <dbReference type="Pfam" id="PF14846"/>
    </source>
</evidence>
<keyword evidence="3" id="KW-1185">Reference proteome</keyword>
<organism evidence="2 3">
    <name type="scientific">Zophobas morio</name>
    <dbReference type="NCBI Taxonomy" id="2755281"/>
    <lineage>
        <taxon>Eukaryota</taxon>
        <taxon>Metazoa</taxon>
        <taxon>Ecdysozoa</taxon>
        <taxon>Arthropoda</taxon>
        <taxon>Hexapoda</taxon>
        <taxon>Insecta</taxon>
        <taxon>Pterygota</taxon>
        <taxon>Neoptera</taxon>
        <taxon>Endopterygota</taxon>
        <taxon>Coleoptera</taxon>
        <taxon>Polyphaga</taxon>
        <taxon>Cucujiformia</taxon>
        <taxon>Tenebrionidae</taxon>
        <taxon>Zophobas</taxon>
    </lineage>
</organism>